<reference evidence="3 4" key="1">
    <citation type="submission" date="2017-08" db="EMBL/GenBank/DDBJ databases">
        <title>Burning lignite coal seam in the remote Altai Mountains harbors a hydrogen-driven thermophilic microbial community.</title>
        <authorList>
            <person name="Kadnikov V.V."/>
            <person name="Mardanov A.V."/>
            <person name="Ivasenko D."/>
            <person name="Beletsky A.V."/>
            <person name="Karnachuk O.V."/>
            <person name="Ravin N.V."/>
        </authorList>
    </citation>
    <scope>NUCLEOTIDE SEQUENCE [LARGE SCALE GENOMIC DNA]</scope>
    <source>
        <strain evidence="3">AL31</strain>
    </source>
</reference>
<keyword evidence="1" id="KW-0812">Transmembrane</keyword>
<dbReference type="Gene3D" id="2.10.240.10">
    <property type="entry name" value="Dihydroorotate dehydrogenase, electron transfer subunit"/>
    <property type="match status" value="1"/>
</dbReference>
<dbReference type="PROSITE" id="PS51384">
    <property type="entry name" value="FAD_FR"/>
    <property type="match status" value="1"/>
</dbReference>
<accession>A0A2T5G8D0</accession>
<evidence type="ECO:0000313" key="3">
    <source>
        <dbReference type="EMBL" id="PTQ52437.1"/>
    </source>
</evidence>
<dbReference type="InterPro" id="IPR017938">
    <property type="entry name" value="Riboflavin_synthase-like_b-brl"/>
</dbReference>
<feature type="transmembrane region" description="Helical" evidence="1">
    <location>
        <begin position="120"/>
        <end position="141"/>
    </location>
</feature>
<dbReference type="SUPFAM" id="SSF52343">
    <property type="entry name" value="Ferredoxin reductase-like, C-terminal NADP-linked domain"/>
    <property type="match status" value="1"/>
</dbReference>
<dbReference type="InterPro" id="IPR017927">
    <property type="entry name" value="FAD-bd_FR_type"/>
</dbReference>
<feature type="domain" description="FAD-binding FR-type" evidence="2">
    <location>
        <begin position="14"/>
        <end position="112"/>
    </location>
</feature>
<dbReference type="GO" id="GO:0016491">
    <property type="term" value="F:oxidoreductase activity"/>
    <property type="evidence" value="ECO:0007669"/>
    <property type="project" value="InterPro"/>
</dbReference>
<comment type="caution">
    <text evidence="3">The sequence shown here is derived from an EMBL/GenBank/DDBJ whole genome shotgun (WGS) entry which is preliminary data.</text>
</comment>
<dbReference type="PANTHER" id="PTHR43513">
    <property type="entry name" value="DIHYDROOROTATE DEHYDROGENASE B (NAD(+)), ELECTRON TRANSFER SUBUNIT"/>
    <property type="match status" value="1"/>
</dbReference>
<evidence type="ECO:0000313" key="4">
    <source>
        <dbReference type="Proteomes" id="UP000244016"/>
    </source>
</evidence>
<evidence type="ECO:0000259" key="2">
    <source>
        <dbReference type="PROSITE" id="PS51384"/>
    </source>
</evidence>
<name>A0A2T5G8D0_9BACL</name>
<keyword evidence="1" id="KW-1133">Transmembrane helix</keyword>
<dbReference type="Gene3D" id="3.40.50.80">
    <property type="entry name" value="Nucleotide-binding domain of ferredoxin-NADP reductase (FNR) module"/>
    <property type="match status" value="1"/>
</dbReference>
<dbReference type="PRINTS" id="PR00410">
    <property type="entry name" value="PHEHYDRXLASE"/>
</dbReference>
<proteinExistence type="predicted"/>
<dbReference type="EMBL" id="PEBW01000002">
    <property type="protein sequence ID" value="PTQ52437.1"/>
    <property type="molecule type" value="Genomic_DNA"/>
</dbReference>
<dbReference type="SUPFAM" id="SSF63380">
    <property type="entry name" value="Riboflavin synthase domain-like"/>
    <property type="match status" value="1"/>
</dbReference>
<dbReference type="InterPro" id="IPR037117">
    <property type="entry name" value="Dihydroorotate_DH_ele_sf"/>
</dbReference>
<dbReference type="InterPro" id="IPR039261">
    <property type="entry name" value="FNR_nucleotide-bd"/>
</dbReference>
<dbReference type="AlphaFoldDB" id="A0A2T5G8D0"/>
<organism evidence="3 4">
    <name type="scientific">Brockia lithotrophica</name>
    <dbReference type="NCBI Taxonomy" id="933949"/>
    <lineage>
        <taxon>Bacteria</taxon>
        <taxon>Bacillati</taxon>
        <taxon>Bacillota</taxon>
        <taxon>Bacilli</taxon>
        <taxon>Bacillales</taxon>
        <taxon>Bacillales Family X. Incertae Sedis</taxon>
        <taxon>Brockia</taxon>
    </lineage>
</organism>
<dbReference type="Gene3D" id="2.40.30.10">
    <property type="entry name" value="Translation factors"/>
    <property type="match status" value="1"/>
</dbReference>
<dbReference type="Proteomes" id="UP000244016">
    <property type="component" value="Unassembled WGS sequence"/>
</dbReference>
<dbReference type="PANTHER" id="PTHR43513:SF3">
    <property type="entry name" value="DIHYDROOROTATE DEHYDROGENASE B (NAD(+)), ELECTRON TRANSFER SUBUNIT-RELATED"/>
    <property type="match status" value="1"/>
</dbReference>
<dbReference type="Pfam" id="PF10418">
    <property type="entry name" value="DHODB_Fe-S_bind"/>
    <property type="match status" value="1"/>
</dbReference>
<keyword evidence="1" id="KW-0472">Membrane</keyword>
<gene>
    <name evidence="3" type="ORF">BLITH_0616</name>
</gene>
<evidence type="ECO:0000256" key="1">
    <source>
        <dbReference type="SAM" id="Phobius"/>
    </source>
</evidence>
<dbReference type="InterPro" id="IPR050353">
    <property type="entry name" value="PyrK_electron_transfer"/>
</dbReference>
<dbReference type="InterPro" id="IPR019480">
    <property type="entry name" value="Dihydroorotate_DH_Fe-S-bd"/>
</dbReference>
<sequence>MNSRFAGVATPASFADLPFLVKDVHALTSDLVLLDTVPAEALPPEAQPGQFFQILLEGGGVYLRRPFSLVARLGVVHRFAVRVVGRGTSAIARLRPGDRLRLLGPLGTGFPLAPTGVRKLLLLAGGVGAAPLASVLAAVAAGRSSFRLSDVAVVLGVRRSEEAALARLFRPWAEPVLAVESLSADEGERDVPPGTFVGTALDAAFARWEGLWSVPASPEEVAVFVAGPKPMLEAAFRRLPAKARVYGAFEAPMACGTGLCRGCVVETAVGNARLCREGPVLSREVHFPTLVPSRKGSAP</sequence>
<protein>
    <submittedName>
        <fullName evidence="3">Dihydroorotate dehydrogenase electron transfer subunit</fullName>
    </submittedName>
</protein>